<dbReference type="CDD" id="cd00038">
    <property type="entry name" value="CAP_ED"/>
    <property type="match status" value="1"/>
</dbReference>
<dbReference type="Pfam" id="PF13545">
    <property type="entry name" value="HTH_Crp_2"/>
    <property type="match status" value="1"/>
</dbReference>
<dbReference type="RefSeq" id="WP_090119819.1">
    <property type="nucleotide sequence ID" value="NZ_FNNJ01000001.1"/>
</dbReference>
<dbReference type="OrthoDB" id="9127033at2"/>
<dbReference type="SMART" id="SM00419">
    <property type="entry name" value="HTH_CRP"/>
    <property type="match status" value="1"/>
</dbReference>
<dbReference type="InterPro" id="IPR012318">
    <property type="entry name" value="HTH_CRP"/>
</dbReference>
<gene>
    <name evidence="6" type="ORF">SAMN05444411_101733</name>
</gene>
<evidence type="ECO:0000256" key="2">
    <source>
        <dbReference type="ARBA" id="ARBA00023125"/>
    </source>
</evidence>
<evidence type="ECO:0000256" key="3">
    <source>
        <dbReference type="ARBA" id="ARBA00023163"/>
    </source>
</evidence>
<proteinExistence type="predicted"/>
<dbReference type="InterPro" id="IPR000595">
    <property type="entry name" value="cNMP-bd_dom"/>
</dbReference>
<dbReference type="GO" id="GO:0016301">
    <property type="term" value="F:kinase activity"/>
    <property type="evidence" value="ECO:0007669"/>
    <property type="project" value="UniProtKB-KW"/>
</dbReference>
<dbReference type="Pfam" id="PF00027">
    <property type="entry name" value="cNMP_binding"/>
    <property type="match status" value="1"/>
</dbReference>
<dbReference type="PROSITE" id="PS50042">
    <property type="entry name" value="CNMP_BINDING_3"/>
    <property type="match status" value="1"/>
</dbReference>
<sequence>MTTQVGCSSCLNTDCLIKKNITSEIMQELALAKNTIICKKNQQFILEGTPINGLFFVYKGKAKVLKTGIYGREQILRFVKDGEIIGHRGFGIQKNYSIGASTLEDTILCNFSNETLNEMLHKIPSLTLDFMKFYAEELNRSESKVKTIAQMTVREKVVDTLLYIHRKFGVNHKEFLNIQLKRKEIADFAGTTDEQVIRTISALKKEGLLTIQGKKIGIPNLNLLRKEISEHNYFLDS</sequence>
<evidence type="ECO:0000313" key="7">
    <source>
        <dbReference type="Proteomes" id="UP000199595"/>
    </source>
</evidence>
<dbReference type="SMART" id="SM00100">
    <property type="entry name" value="cNMP"/>
    <property type="match status" value="1"/>
</dbReference>
<dbReference type="Gene3D" id="1.10.10.10">
    <property type="entry name" value="Winged helix-like DNA-binding domain superfamily/Winged helix DNA-binding domain"/>
    <property type="match status" value="1"/>
</dbReference>
<dbReference type="GO" id="GO:0003677">
    <property type="term" value="F:DNA binding"/>
    <property type="evidence" value="ECO:0007669"/>
    <property type="project" value="UniProtKB-KW"/>
</dbReference>
<dbReference type="Gene3D" id="2.60.120.10">
    <property type="entry name" value="Jelly Rolls"/>
    <property type="match status" value="1"/>
</dbReference>
<dbReference type="InterPro" id="IPR036390">
    <property type="entry name" value="WH_DNA-bd_sf"/>
</dbReference>
<keyword evidence="6" id="KW-0808">Transferase</keyword>
<keyword evidence="6" id="KW-0418">Kinase</keyword>
<dbReference type="InterPro" id="IPR036388">
    <property type="entry name" value="WH-like_DNA-bd_sf"/>
</dbReference>
<evidence type="ECO:0000256" key="1">
    <source>
        <dbReference type="ARBA" id="ARBA00023015"/>
    </source>
</evidence>
<feature type="domain" description="Cyclic nucleotide-binding" evidence="4">
    <location>
        <begin position="17"/>
        <end position="137"/>
    </location>
</feature>
<dbReference type="PRINTS" id="PR00034">
    <property type="entry name" value="HTHCRP"/>
</dbReference>
<dbReference type="PANTHER" id="PTHR24567">
    <property type="entry name" value="CRP FAMILY TRANSCRIPTIONAL REGULATORY PROTEIN"/>
    <property type="match status" value="1"/>
</dbReference>
<dbReference type="SUPFAM" id="SSF46785">
    <property type="entry name" value="Winged helix' DNA-binding domain"/>
    <property type="match status" value="1"/>
</dbReference>
<organism evidence="6 7">
    <name type="scientific">Lutibacter oricola</name>
    <dbReference type="NCBI Taxonomy" id="762486"/>
    <lineage>
        <taxon>Bacteria</taxon>
        <taxon>Pseudomonadati</taxon>
        <taxon>Bacteroidota</taxon>
        <taxon>Flavobacteriia</taxon>
        <taxon>Flavobacteriales</taxon>
        <taxon>Flavobacteriaceae</taxon>
        <taxon>Lutibacter</taxon>
    </lineage>
</organism>
<reference evidence="6 7" key="1">
    <citation type="submission" date="2016-10" db="EMBL/GenBank/DDBJ databases">
        <authorList>
            <person name="de Groot N.N."/>
        </authorList>
    </citation>
    <scope>NUCLEOTIDE SEQUENCE [LARGE SCALE GENOMIC DNA]</scope>
    <source>
        <strain evidence="6 7">DSM 24956</strain>
    </source>
</reference>
<protein>
    <submittedName>
        <fullName evidence="6">cAMP-binding domain of CRP or a regulatory subunit of cAMP-dependent protein kinases</fullName>
    </submittedName>
</protein>
<dbReference type="InterPro" id="IPR018490">
    <property type="entry name" value="cNMP-bd_dom_sf"/>
</dbReference>
<dbReference type="PROSITE" id="PS51063">
    <property type="entry name" value="HTH_CRP_2"/>
    <property type="match status" value="1"/>
</dbReference>
<evidence type="ECO:0000259" key="5">
    <source>
        <dbReference type="PROSITE" id="PS51063"/>
    </source>
</evidence>
<dbReference type="PANTHER" id="PTHR24567:SF26">
    <property type="entry name" value="REGULATORY PROTEIN YEIL"/>
    <property type="match status" value="1"/>
</dbReference>
<dbReference type="GO" id="GO:0003700">
    <property type="term" value="F:DNA-binding transcription factor activity"/>
    <property type="evidence" value="ECO:0007669"/>
    <property type="project" value="TreeGrafter"/>
</dbReference>
<keyword evidence="3" id="KW-0804">Transcription</keyword>
<evidence type="ECO:0000313" key="6">
    <source>
        <dbReference type="EMBL" id="SDW44424.1"/>
    </source>
</evidence>
<evidence type="ECO:0000259" key="4">
    <source>
        <dbReference type="PROSITE" id="PS50042"/>
    </source>
</evidence>
<name>A0A1H2TMD0_9FLAO</name>
<dbReference type="STRING" id="762486.SAMN05444411_101733"/>
<dbReference type="InterPro" id="IPR014710">
    <property type="entry name" value="RmlC-like_jellyroll"/>
</dbReference>
<accession>A0A1H2TMD0</accession>
<dbReference type="InterPro" id="IPR050397">
    <property type="entry name" value="Env_Response_Regulators"/>
</dbReference>
<dbReference type="AlphaFoldDB" id="A0A1H2TMD0"/>
<keyword evidence="2" id="KW-0238">DNA-binding</keyword>
<feature type="domain" description="HTH crp-type" evidence="5">
    <location>
        <begin position="151"/>
        <end position="222"/>
    </location>
</feature>
<dbReference type="EMBL" id="FNNJ01000001">
    <property type="protein sequence ID" value="SDW44424.1"/>
    <property type="molecule type" value="Genomic_DNA"/>
</dbReference>
<dbReference type="SUPFAM" id="SSF51206">
    <property type="entry name" value="cAMP-binding domain-like"/>
    <property type="match status" value="1"/>
</dbReference>
<dbReference type="Proteomes" id="UP000199595">
    <property type="component" value="Unassembled WGS sequence"/>
</dbReference>
<keyword evidence="7" id="KW-1185">Reference proteome</keyword>
<dbReference type="GO" id="GO:0005829">
    <property type="term" value="C:cytosol"/>
    <property type="evidence" value="ECO:0007669"/>
    <property type="project" value="TreeGrafter"/>
</dbReference>
<keyword evidence="1" id="KW-0805">Transcription regulation</keyword>